<protein>
    <submittedName>
        <fullName evidence="1">Uncharacterized protein</fullName>
    </submittedName>
</protein>
<reference evidence="1" key="1">
    <citation type="submission" date="2021-11" db="EMBL/GenBank/DDBJ databases">
        <title>The complete genome of Massilia sp sp. G4R7.</title>
        <authorList>
            <person name="Liu L."/>
            <person name="Yue J."/>
            <person name="Yuan J."/>
            <person name="Yang F."/>
            <person name="Li L."/>
        </authorList>
    </citation>
    <scope>NUCLEOTIDE SEQUENCE</scope>
    <source>
        <strain evidence="1">G4R7</strain>
    </source>
</reference>
<dbReference type="EMBL" id="JAJNOC010000003">
    <property type="protein sequence ID" value="MCD2516890.1"/>
    <property type="molecule type" value="Genomic_DNA"/>
</dbReference>
<dbReference type="RefSeq" id="WP_231058212.1">
    <property type="nucleotide sequence ID" value="NZ_JAJNOC010000003.1"/>
</dbReference>
<accession>A0ABS8Q8F8</accession>
<dbReference type="Proteomes" id="UP001179361">
    <property type="component" value="Unassembled WGS sequence"/>
</dbReference>
<evidence type="ECO:0000313" key="2">
    <source>
        <dbReference type="Proteomes" id="UP001179361"/>
    </source>
</evidence>
<evidence type="ECO:0000313" key="1">
    <source>
        <dbReference type="EMBL" id="MCD2516890.1"/>
    </source>
</evidence>
<sequence length="97" mass="10536">MLLQADQEIVKTGTFLYDGLVTCDVIIVRGPVLFGSGDAEDPPELAEDREQETFYIWYGSTTARGHFNAGGARTTLAEAMKVVEEAPGIGSAVRWID</sequence>
<gene>
    <name evidence="1" type="ORF">LQ564_11290</name>
</gene>
<keyword evidence="2" id="KW-1185">Reference proteome</keyword>
<proteinExistence type="predicted"/>
<name>A0ABS8Q8F8_9BURK</name>
<comment type="caution">
    <text evidence="1">The sequence shown here is derived from an EMBL/GenBank/DDBJ whole genome shotgun (WGS) entry which is preliminary data.</text>
</comment>
<organism evidence="1 2">
    <name type="scientific">Massilia phyllostachyos</name>
    <dbReference type="NCBI Taxonomy" id="2898585"/>
    <lineage>
        <taxon>Bacteria</taxon>
        <taxon>Pseudomonadati</taxon>
        <taxon>Pseudomonadota</taxon>
        <taxon>Betaproteobacteria</taxon>
        <taxon>Burkholderiales</taxon>
        <taxon>Oxalobacteraceae</taxon>
        <taxon>Telluria group</taxon>
        <taxon>Massilia</taxon>
    </lineage>
</organism>